<evidence type="ECO:0000256" key="5">
    <source>
        <dbReference type="ARBA" id="ARBA00048204"/>
    </source>
</evidence>
<dbReference type="PANTHER" id="PTHR21314:SF0">
    <property type="entry name" value="QUEUOSINE 5'-PHOSPHATE N-GLYCOSYLASE_HYDROLASE"/>
    <property type="match status" value="1"/>
</dbReference>
<sequence>MQELEYSTATWNTHELHPKTCTLETAEWVFTVDLLNFSFWSDDDTTDSGNPDSAFCVEYNGKQWTGYWSLPAAINRALDSGVPITSYMYWASDAFDFDALKRLFASSNKHEVPLLRERFNCLKEAGQVLTQLGGVDKLILAADQSACSLVDSLSTYMQSFRDYFTYKGRTVYIYKRAQIFVADLWACFDGKSYGTFKDIDQLTMFADYRVPQILRDLGCIEYSPELNEIIAKRKIIKSGDPKEIEIRCVSIWAVELILRSIKKSHNHTHLNAVLIDFYLWDYAKEVQKLKNMSTSIPHRTRSCFY</sequence>
<dbReference type="GO" id="GO:0016787">
    <property type="term" value="F:hydrolase activity"/>
    <property type="evidence" value="ECO:0007669"/>
    <property type="project" value="UniProtKB-KW"/>
</dbReference>
<comment type="function">
    <text evidence="6">Catalyzes the hydrolysis of queuosine 5'-phosphate, releasing the nucleobase queuine (q). Is required for salvage of queuine from exogenous queuosine (Q) that is imported and then converted to queuosine 5'-phosphate intracellularly.</text>
</comment>
<evidence type="ECO:0000256" key="4">
    <source>
        <dbReference type="ARBA" id="ARBA00035393"/>
    </source>
</evidence>
<protein>
    <recommendedName>
        <fullName evidence="3 6">Queuosine 5'-phosphate N-glycosylase/hydrolase</fullName>
        <ecNumber evidence="6">3.2.2.-</ecNumber>
    </recommendedName>
    <alternativeName>
        <fullName evidence="4 6">Queuosine-nucleotide N-glycosylase/hydrolase</fullName>
    </alternativeName>
</protein>
<evidence type="ECO:0000256" key="6">
    <source>
        <dbReference type="RuleBase" id="RU365002"/>
    </source>
</evidence>
<evidence type="ECO:0000256" key="1">
    <source>
        <dbReference type="ARBA" id="ARBA00022801"/>
    </source>
</evidence>
<evidence type="ECO:0000256" key="3">
    <source>
        <dbReference type="ARBA" id="ARBA00035306"/>
    </source>
</evidence>
<evidence type="ECO:0000256" key="2">
    <source>
        <dbReference type="ARBA" id="ARBA00035119"/>
    </source>
</evidence>
<dbReference type="EC" id="3.2.2.-" evidence="6"/>
<dbReference type="InterPro" id="IPR019438">
    <property type="entry name" value="Q_salvage"/>
</dbReference>
<evidence type="ECO:0000313" key="7">
    <source>
        <dbReference type="EMBL" id="ODV89267.1"/>
    </source>
</evidence>
<accession>A0A1E4TC09</accession>
<dbReference type="EMBL" id="KV453843">
    <property type="protein sequence ID" value="ODV89267.1"/>
    <property type="molecule type" value="Genomic_DNA"/>
</dbReference>
<keyword evidence="8" id="KW-1185">Reference proteome</keyword>
<name>A0A1E4TC09_9ASCO</name>
<evidence type="ECO:0000313" key="8">
    <source>
        <dbReference type="Proteomes" id="UP000095023"/>
    </source>
</evidence>
<keyword evidence="1 6" id="KW-0378">Hydrolase</keyword>
<comment type="catalytic activity">
    <reaction evidence="5 6">
        <text>queuosine 5'-phosphate + H2O = queuine + D-ribose 5-phosphate</text>
        <dbReference type="Rhea" id="RHEA:75387"/>
        <dbReference type="ChEBI" id="CHEBI:15377"/>
        <dbReference type="ChEBI" id="CHEBI:17433"/>
        <dbReference type="ChEBI" id="CHEBI:78346"/>
        <dbReference type="ChEBI" id="CHEBI:194371"/>
    </reaction>
    <physiologicalReaction direction="left-to-right" evidence="5 6">
        <dbReference type="Rhea" id="RHEA:75388"/>
    </physiologicalReaction>
</comment>
<proteinExistence type="inferred from homology"/>
<dbReference type="AlphaFoldDB" id="A0A1E4TC09"/>
<dbReference type="Pfam" id="PF10343">
    <property type="entry name" value="Q_salvage"/>
    <property type="match status" value="1"/>
</dbReference>
<reference evidence="8" key="1">
    <citation type="submission" date="2016-02" db="EMBL/GenBank/DDBJ databases">
        <title>Comparative genomics of biotechnologically important yeasts.</title>
        <authorList>
            <consortium name="DOE Joint Genome Institute"/>
            <person name="Riley R."/>
            <person name="Haridas S."/>
            <person name="Wolfe K.H."/>
            <person name="Lopes M.R."/>
            <person name="Hittinger C.T."/>
            <person name="Goker M."/>
            <person name="Salamov A."/>
            <person name="Wisecaver J."/>
            <person name="Long T.M."/>
            <person name="Aerts A.L."/>
            <person name="Barry K."/>
            <person name="Choi C."/>
            <person name="Clum A."/>
            <person name="Coughlan A.Y."/>
            <person name="Deshpande S."/>
            <person name="Douglass A.P."/>
            <person name="Hanson S.J."/>
            <person name="Klenk H.-P."/>
            <person name="Labutti K."/>
            <person name="Lapidus A."/>
            <person name="Lindquist E."/>
            <person name="Lipzen A."/>
            <person name="Meier-Kolthoff J.P."/>
            <person name="Ohm R.A."/>
            <person name="Otillar R.P."/>
            <person name="Pangilinan J."/>
            <person name="Peng Y."/>
            <person name="Rokas A."/>
            <person name="Rosa C.A."/>
            <person name="Scheuner C."/>
            <person name="Sibirny A.A."/>
            <person name="Slot J.C."/>
            <person name="Stielow J.B."/>
            <person name="Sun H."/>
            <person name="Kurtzman C.P."/>
            <person name="Blackwell M."/>
            <person name="Jeffries T.W."/>
            <person name="Grigoriev I.V."/>
        </authorList>
    </citation>
    <scope>NUCLEOTIDE SEQUENCE [LARGE SCALE GENOMIC DNA]</scope>
    <source>
        <strain evidence="8">NRRL Y-17796</strain>
    </source>
</reference>
<organism evidence="7 8">
    <name type="scientific">Tortispora caseinolytica NRRL Y-17796</name>
    <dbReference type="NCBI Taxonomy" id="767744"/>
    <lineage>
        <taxon>Eukaryota</taxon>
        <taxon>Fungi</taxon>
        <taxon>Dikarya</taxon>
        <taxon>Ascomycota</taxon>
        <taxon>Saccharomycotina</taxon>
        <taxon>Trigonopsidomycetes</taxon>
        <taxon>Trigonopsidales</taxon>
        <taxon>Trigonopsidaceae</taxon>
        <taxon>Tortispora</taxon>
    </lineage>
</organism>
<dbReference type="PANTHER" id="PTHR21314">
    <property type="entry name" value="QUEUOSINE 5'-PHOSPHATE N-GLYCOSYLASE_HYDROLASE-RELATED"/>
    <property type="match status" value="1"/>
</dbReference>
<comment type="similarity">
    <text evidence="2 6">Belongs to the QNG1 protein family.</text>
</comment>
<gene>
    <name evidence="7" type="ORF">CANCADRAFT_58239</name>
</gene>
<dbReference type="Proteomes" id="UP000095023">
    <property type="component" value="Unassembled WGS sequence"/>
</dbReference>
<dbReference type="OrthoDB" id="416777at2759"/>
<dbReference type="GO" id="GO:0006400">
    <property type="term" value="P:tRNA modification"/>
    <property type="evidence" value="ECO:0007669"/>
    <property type="project" value="TreeGrafter"/>
</dbReference>